<protein>
    <submittedName>
        <fullName evidence="1">Uncharacterized protein</fullName>
    </submittedName>
</protein>
<name>Q1PWK1_KUEST</name>
<sequence>MHVLLLNKIFCNNKLDLRQLVLDYTPPLPSTFTLTFNHSKRRGFREGRDGERTKLFMRKRNMFENGIHYVLLSALSLLSFTSCPNVALPAENRLCSLPQEGSVCLVAAVCSAPYGSSPS</sequence>
<evidence type="ECO:0000313" key="1">
    <source>
        <dbReference type="EMBL" id="CAJ71612.1"/>
    </source>
</evidence>
<proteinExistence type="predicted"/>
<gene>
    <name evidence="1" type="ORF">kustc0867</name>
</gene>
<dbReference type="EMBL" id="CT573073">
    <property type="protein sequence ID" value="CAJ71612.1"/>
    <property type="molecule type" value="Genomic_DNA"/>
</dbReference>
<organism evidence="1">
    <name type="scientific">Kuenenia stuttgartiensis</name>
    <dbReference type="NCBI Taxonomy" id="174633"/>
    <lineage>
        <taxon>Bacteria</taxon>
        <taxon>Pseudomonadati</taxon>
        <taxon>Planctomycetota</taxon>
        <taxon>Candidatus Brocadiia</taxon>
        <taxon>Candidatus Brocadiales</taxon>
        <taxon>Candidatus Brocadiaceae</taxon>
        <taxon>Candidatus Kuenenia</taxon>
    </lineage>
</organism>
<reference evidence="1" key="2">
    <citation type="submission" date="2006-01" db="EMBL/GenBank/DDBJ databases">
        <authorList>
            <person name="Genoscope"/>
        </authorList>
    </citation>
    <scope>NUCLEOTIDE SEQUENCE</scope>
</reference>
<reference evidence="1" key="1">
    <citation type="journal article" date="2006" name="Nature">
        <title>Deciphering the evolution and metabolism of an anammox bacterium from a community genome.</title>
        <authorList>
            <person name="Strous M."/>
            <person name="Pelletier E."/>
            <person name="Mangenot S."/>
            <person name="Rattei T."/>
            <person name="Lehner A."/>
            <person name="Taylor M.W."/>
            <person name="Horn M."/>
            <person name="Daims H."/>
            <person name="Bartol-Mavel D."/>
            <person name="Wincker P."/>
            <person name="Barbe V."/>
            <person name="Fonknechten N."/>
            <person name="Vallenet D."/>
            <person name="Segurens B."/>
            <person name="Schenowitz-Truong C."/>
            <person name="Medigue C."/>
            <person name="Collingro A."/>
            <person name="Snel B."/>
            <person name="Dutilh B.E."/>
            <person name="OpDenCamp H.J.M."/>
            <person name="vanDerDrift C."/>
            <person name="Cirpus I."/>
            <person name="vanDePas-Schoonen K.T."/>
            <person name="Harhangi H.R."/>
            <person name="vanNiftrik L."/>
            <person name="Schmid M."/>
            <person name="Keltjens J."/>
            <person name="vanDeVossenberg J."/>
            <person name="Kartal B."/>
            <person name="Meier H."/>
            <person name="Frishman D."/>
            <person name="Huynen M.A."/>
            <person name="Mewes H."/>
            <person name="Weissenbach J."/>
            <person name="Jetten M.S.M."/>
            <person name="Wagner M."/>
            <person name="LePaslier D."/>
        </authorList>
    </citation>
    <scope>NUCLEOTIDE SEQUENCE</scope>
</reference>
<dbReference type="AlphaFoldDB" id="Q1PWK1"/>
<accession>Q1PWK1</accession>